<accession>A0A7X6IE42</accession>
<dbReference type="AlphaFoldDB" id="A0A7X6IE42"/>
<comment type="caution">
    <text evidence="5">The sequence shown here is derived from an EMBL/GenBank/DDBJ whole genome shotgun (WGS) entry which is preliminary data.</text>
</comment>
<dbReference type="PROSITE" id="PS50043">
    <property type="entry name" value="HTH_LUXR_2"/>
    <property type="match status" value="1"/>
</dbReference>
<feature type="domain" description="HTH luxR-type" evidence="4">
    <location>
        <begin position="6"/>
        <end position="71"/>
    </location>
</feature>
<dbReference type="Pfam" id="PF00196">
    <property type="entry name" value="GerE"/>
    <property type="match status" value="1"/>
</dbReference>
<dbReference type="PANTHER" id="PTHR44688:SF16">
    <property type="entry name" value="DNA-BINDING TRANSCRIPTIONAL ACTIVATOR DEVR_DOSR"/>
    <property type="match status" value="1"/>
</dbReference>
<evidence type="ECO:0000256" key="2">
    <source>
        <dbReference type="ARBA" id="ARBA00023125"/>
    </source>
</evidence>
<dbReference type="InterPro" id="IPR000792">
    <property type="entry name" value="Tscrpt_reg_LuxR_C"/>
</dbReference>
<name>A0A7X6IE42_9BACT</name>
<evidence type="ECO:0000313" key="6">
    <source>
        <dbReference type="Proteomes" id="UP000534783"/>
    </source>
</evidence>
<keyword evidence="2" id="KW-0238">DNA-binding</keyword>
<keyword evidence="3" id="KW-0804">Transcription</keyword>
<dbReference type="GO" id="GO:0003677">
    <property type="term" value="F:DNA binding"/>
    <property type="evidence" value="ECO:0007669"/>
    <property type="project" value="UniProtKB-KW"/>
</dbReference>
<dbReference type="Gene3D" id="1.10.10.10">
    <property type="entry name" value="Winged helix-like DNA-binding domain superfamily/Winged helix DNA-binding domain"/>
    <property type="match status" value="1"/>
</dbReference>
<dbReference type="Proteomes" id="UP000534783">
    <property type="component" value="Unassembled WGS sequence"/>
</dbReference>
<reference evidence="5 6" key="1">
    <citation type="journal article" date="2020" name="Nature">
        <title>Bacterial chemolithoautotrophy via manganese oxidation.</title>
        <authorList>
            <person name="Yu H."/>
            <person name="Leadbetter J.R."/>
        </authorList>
    </citation>
    <scope>NUCLEOTIDE SEQUENCE [LARGE SCALE GENOMIC DNA]</scope>
    <source>
        <strain evidence="5 6">Mn-1</strain>
    </source>
</reference>
<sequence>MNGGGTLVEKRALTKREREIICHVADGYKNREIAQKLGISAKTVETHRANIMNKLALRNVAELILYCFRKGLITIEKEEKI</sequence>
<dbReference type="SUPFAM" id="SSF46894">
    <property type="entry name" value="C-terminal effector domain of the bipartite response regulators"/>
    <property type="match status" value="1"/>
</dbReference>
<dbReference type="GO" id="GO:0006355">
    <property type="term" value="P:regulation of DNA-templated transcription"/>
    <property type="evidence" value="ECO:0007669"/>
    <property type="project" value="InterPro"/>
</dbReference>
<keyword evidence="1" id="KW-0805">Transcription regulation</keyword>
<dbReference type="SMART" id="SM00421">
    <property type="entry name" value="HTH_LUXR"/>
    <property type="match status" value="1"/>
</dbReference>
<evidence type="ECO:0000313" key="5">
    <source>
        <dbReference type="EMBL" id="NKE73779.1"/>
    </source>
</evidence>
<keyword evidence="6" id="KW-1185">Reference proteome</keyword>
<evidence type="ECO:0000256" key="3">
    <source>
        <dbReference type="ARBA" id="ARBA00023163"/>
    </source>
</evidence>
<dbReference type="EMBL" id="VTOW01000012">
    <property type="protein sequence ID" value="NKE73779.1"/>
    <property type="molecule type" value="Genomic_DNA"/>
</dbReference>
<protein>
    <submittedName>
        <fullName evidence="5">Response regulator transcription factor</fullName>
    </submittedName>
</protein>
<gene>
    <name evidence="5" type="ORF">MNODULE_23805</name>
</gene>
<dbReference type="InterPro" id="IPR036388">
    <property type="entry name" value="WH-like_DNA-bd_sf"/>
</dbReference>
<organism evidence="5 6">
    <name type="scientific">Candidatus Manganitrophus noduliformans</name>
    <dbReference type="NCBI Taxonomy" id="2606439"/>
    <lineage>
        <taxon>Bacteria</taxon>
        <taxon>Pseudomonadati</taxon>
        <taxon>Nitrospirota</taxon>
        <taxon>Nitrospiria</taxon>
        <taxon>Candidatus Troglogloeales</taxon>
        <taxon>Candidatus Manganitrophaceae</taxon>
        <taxon>Candidatus Manganitrophus</taxon>
    </lineage>
</organism>
<dbReference type="PRINTS" id="PR00038">
    <property type="entry name" value="HTHLUXR"/>
</dbReference>
<dbReference type="PANTHER" id="PTHR44688">
    <property type="entry name" value="DNA-BINDING TRANSCRIPTIONAL ACTIVATOR DEVR_DOSR"/>
    <property type="match status" value="1"/>
</dbReference>
<proteinExistence type="predicted"/>
<dbReference type="PROSITE" id="PS00622">
    <property type="entry name" value="HTH_LUXR_1"/>
    <property type="match status" value="1"/>
</dbReference>
<dbReference type="InterPro" id="IPR016032">
    <property type="entry name" value="Sig_transdc_resp-reg_C-effctor"/>
</dbReference>
<evidence type="ECO:0000256" key="1">
    <source>
        <dbReference type="ARBA" id="ARBA00023015"/>
    </source>
</evidence>
<evidence type="ECO:0000259" key="4">
    <source>
        <dbReference type="PROSITE" id="PS50043"/>
    </source>
</evidence>
<dbReference type="CDD" id="cd06170">
    <property type="entry name" value="LuxR_C_like"/>
    <property type="match status" value="1"/>
</dbReference>